<dbReference type="Pfam" id="PF00023">
    <property type="entry name" value="Ank"/>
    <property type="match status" value="2"/>
</dbReference>
<keyword evidence="1" id="KW-0677">Repeat</keyword>
<feature type="repeat" description="ANK" evidence="3">
    <location>
        <begin position="322"/>
        <end position="344"/>
    </location>
</feature>
<evidence type="ECO:0000313" key="5">
    <source>
        <dbReference type="EMBL" id="CAK9209794.1"/>
    </source>
</evidence>
<dbReference type="Gene3D" id="1.25.40.20">
    <property type="entry name" value="Ankyrin repeat-containing domain"/>
    <property type="match status" value="3"/>
</dbReference>
<name>A0ABP0U1E4_9BRYO</name>
<reference evidence="5" key="1">
    <citation type="submission" date="2024-02" db="EMBL/GenBank/DDBJ databases">
        <authorList>
            <consortium name="ELIXIR-Norway"/>
            <consortium name="Elixir Norway"/>
        </authorList>
    </citation>
    <scope>NUCLEOTIDE SEQUENCE</scope>
</reference>
<accession>A0ABP0U1E4</accession>
<evidence type="ECO:0000313" key="6">
    <source>
        <dbReference type="Proteomes" id="UP001497512"/>
    </source>
</evidence>
<feature type="region of interest" description="Disordered" evidence="4">
    <location>
        <begin position="224"/>
        <end position="243"/>
    </location>
</feature>
<dbReference type="InterPro" id="IPR036770">
    <property type="entry name" value="Ankyrin_rpt-contain_sf"/>
</dbReference>
<dbReference type="Proteomes" id="UP001497512">
    <property type="component" value="Chromosome 17"/>
</dbReference>
<evidence type="ECO:0000256" key="3">
    <source>
        <dbReference type="PROSITE-ProRule" id="PRU00023"/>
    </source>
</evidence>
<evidence type="ECO:0008006" key="7">
    <source>
        <dbReference type="Google" id="ProtNLM"/>
    </source>
</evidence>
<dbReference type="Pfam" id="PF12796">
    <property type="entry name" value="Ank_2"/>
    <property type="match status" value="1"/>
</dbReference>
<organism evidence="5 6">
    <name type="scientific">Sphagnum troendelagicum</name>
    <dbReference type="NCBI Taxonomy" id="128251"/>
    <lineage>
        <taxon>Eukaryota</taxon>
        <taxon>Viridiplantae</taxon>
        <taxon>Streptophyta</taxon>
        <taxon>Embryophyta</taxon>
        <taxon>Bryophyta</taxon>
        <taxon>Sphagnophytina</taxon>
        <taxon>Sphagnopsida</taxon>
        <taxon>Sphagnales</taxon>
        <taxon>Sphagnaceae</taxon>
        <taxon>Sphagnum</taxon>
    </lineage>
</organism>
<dbReference type="PROSITE" id="PS50088">
    <property type="entry name" value="ANK_REPEAT"/>
    <property type="match status" value="1"/>
</dbReference>
<dbReference type="SMART" id="SM00248">
    <property type="entry name" value="ANK"/>
    <property type="match status" value="5"/>
</dbReference>
<gene>
    <name evidence="5" type="ORF">CSSPTR1EN2_LOCUS10083</name>
</gene>
<proteinExistence type="predicted"/>
<protein>
    <recommendedName>
        <fullName evidence="7">Ankyrin repeat protein</fullName>
    </recommendedName>
</protein>
<dbReference type="InterPro" id="IPR002110">
    <property type="entry name" value="Ankyrin_rpt"/>
</dbReference>
<evidence type="ECO:0000256" key="2">
    <source>
        <dbReference type="ARBA" id="ARBA00023043"/>
    </source>
</evidence>
<evidence type="ECO:0000256" key="4">
    <source>
        <dbReference type="SAM" id="MobiDB-lite"/>
    </source>
</evidence>
<sequence>MVLTEASFKLIRAAYSGTESDVTAALGSSQVDKNCRENTGYHCTAVQRAALSNESVVKLSIEDAEVRLNLKDDLGRTLLHLSWKTCVQSLKNSRLDDEDWDLCDKIDQTPFLTHARFVNRPLVEELLEIELSSGKPAVDMDKTTIDGFTALHHVVEQDPLSFPKWYAFRPPGDRCALVTLLLNTLRDRARQTRLAALRERARLRAPGERARRARQTRQRALMERARQTTLHAPRERARQTTLRARQPVPTVEDLEDNVPIPTPTVEDLEDDVLKFVNTKDKLNRSALHYIAEDGCVEILNTLREWFTESKRSQISLEDLDLHGFAPLHLAVRRGHSHMVRKILEIRPLINLNLVATVTATDPPEHPEYKDDHKQLCRPNLFSRKPSAEFSGKQLSPLHFAAMSGHTEITGLLLGKDTTDVCKNTEPSPFKYSIVNRHFQVAAQFLLDVRGRTTELMGDDEKWNIFDTVLCLAEGPDDVTTANALLTKLQALTMPSVQCITVFDLTRIEQLITVAAKKNRHRIIRHILKWSPEVNANFKSEWNFNNYNLKVTPLHFAVLKEHVDAVRALLTHLLLDASTEDSSSRTPLEIATNTN</sequence>
<keyword evidence="6" id="KW-1185">Reference proteome</keyword>
<dbReference type="PANTHER" id="PTHR24198:SF165">
    <property type="entry name" value="ANKYRIN REPEAT-CONTAINING PROTEIN-RELATED"/>
    <property type="match status" value="1"/>
</dbReference>
<evidence type="ECO:0000256" key="1">
    <source>
        <dbReference type="ARBA" id="ARBA00022737"/>
    </source>
</evidence>
<dbReference type="PROSITE" id="PS50297">
    <property type="entry name" value="ANK_REP_REGION"/>
    <property type="match status" value="1"/>
</dbReference>
<dbReference type="PANTHER" id="PTHR24198">
    <property type="entry name" value="ANKYRIN REPEAT AND PROTEIN KINASE DOMAIN-CONTAINING PROTEIN"/>
    <property type="match status" value="1"/>
</dbReference>
<keyword evidence="2 3" id="KW-0040">ANK repeat</keyword>
<dbReference type="SUPFAM" id="SSF48403">
    <property type="entry name" value="Ankyrin repeat"/>
    <property type="match status" value="2"/>
</dbReference>
<dbReference type="EMBL" id="OZ019909">
    <property type="protein sequence ID" value="CAK9209794.1"/>
    <property type="molecule type" value="Genomic_DNA"/>
</dbReference>
<feature type="compositionally biased region" description="Basic and acidic residues" evidence="4">
    <location>
        <begin position="224"/>
        <end position="238"/>
    </location>
</feature>